<reference evidence="3" key="1">
    <citation type="journal article" date="2011" name="Proc. Natl. Acad. Sci. U.S.A.">
        <title>Genomic insights into the physiology and ecology of the marine filamentous cyanobacterium Lyngbya majuscula.</title>
        <authorList>
            <person name="Jones A.C."/>
            <person name="Monroe E.A."/>
            <person name="Podell S."/>
            <person name="Hess W.R."/>
            <person name="Klages S."/>
            <person name="Esquenazi E."/>
            <person name="Niessen S."/>
            <person name="Hoover H."/>
            <person name="Rothmann M."/>
            <person name="Lasken R.S."/>
            <person name="Yates J.R.III."/>
            <person name="Reinhardt R."/>
            <person name="Kube M."/>
            <person name="Burkart M.D."/>
            <person name="Allen E.E."/>
            <person name="Dorrestein P.C."/>
            <person name="Gerwick W.H."/>
            <person name="Gerwick L."/>
        </authorList>
    </citation>
    <scope>NUCLEOTIDE SEQUENCE [LARGE SCALE GENOMIC DNA]</scope>
    <source>
        <strain evidence="3">3L</strain>
    </source>
</reference>
<dbReference type="HOGENOM" id="CLU_2717960_0_0_3"/>
<dbReference type="EMBL" id="GL890874">
    <property type="protein sequence ID" value="EGJ33037.1"/>
    <property type="molecule type" value="Genomic_DNA"/>
</dbReference>
<keyword evidence="3" id="KW-1185">Reference proteome</keyword>
<protein>
    <submittedName>
        <fullName evidence="2">Uncharacterized protein</fullName>
    </submittedName>
</protein>
<gene>
    <name evidence="2" type="ORF">LYNGBM3L_17190</name>
    <name evidence="1" type="ORF">LYNGBM3L_55220</name>
</gene>
<sequence length="72" mass="7942">MGRNAFLLTWDSVPTVNQKLKQERIIAILLATCYSACEPNFSQNNQKKFLGAKSVGNRESGIGNRESGIGNR</sequence>
<dbReference type="Proteomes" id="UP000003959">
    <property type="component" value="Unassembled WGS sequence"/>
</dbReference>
<proteinExistence type="predicted"/>
<evidence type="ECO:0000313" key="1">
    <source>
        <dbReference type="EMBL" id="EGJ33037.1"/>
    </source>
</evidence>
<organism evidence="2 3">
    <name type="scientific">Moorena producens 3L</name>
    <dbReference type="NCBI Taxonomy" id="489825"/>
    <lineage>
        <taxon>Bacteria</taxon>
        <taxon>Bacillati</taxon>
        <taxon>Cyanobacteriota</taxon>
        <taxon>Cyanophyceae</taxon>
        <taxon>Coleofasciculales</taxon>
        <taxon>Coleofasciculaceae</taxon>
        <taxon>Moorena</taxon>
    </lineage>
</organism>
<accession>F4XLY5</accession>
<dbReference type="AlphaFoldDB" id="F4XLY5"/>
<reference evidence="2" key="2">
    <citation type="journal article" date="2011" name="Proc. Natl. Acad. Sci. U.S.A.">
        <title>Genomic insights into the physiology and ecology of the marine filamentous cyanobacterium Lyngbya majuscula.</title>
        <authorList>
            <person name="Jones A.C."/>
            <person name="Monroe E.A."/>
            <person name="Podell S."/>
            <person name="Hess W.R."/>
            <person name="Klages S."/>
            <person name="Esquenazi E."/>
            <person name="Niessen S."/>
            <person name="Hoover H."/>
            <person name="Rothmann M."/>
            <person name="Lasken R.S."/>
            <person name="Yates J.R.III."/>
            <person name="Reinhardt R."/>
            <person name="Kube M."/>
            <person name="Burkart M.D."/>
            <person name="Allen E.E."/>
            <person name="Dorrestein P.C."/>
            <person name="Gerwick W.H."/>
            <person name="Gerwick L."/>
        </authorList>
    </citation>
    <scope>NUCLEOTIDE SEQUENCE</scope>
    <source>
        <strain evidence="2">3L</strain>
    </source>
</reference>
<evidence type="ECO:0000313" key="3">
    <source>
        <dbReference type="Proteomes" id="UP000003959"/>
    </source>
</evidence>
<dbReference type="EMBL" id="GL890836">
    <property type="protein sequence ID" value="EGJ34398.1"/>
    <property type="molecule type" value="Genomic_DNA"/>
</dbReference>
<name>F4XLY5_9CYAN</name>
<evidence type="ECO:0000313" key="2">
    <source>
        <dbReference type="EMBL" id="EGJ34398.1"/>
    </source>
</evidence>